<protein>
    <recommendedName>
        <fullName evidence="4">MarR family transcriptional regulator</fullName>
    </recommendedName>
</protein>
<reference evidence="2 3" key="1">
    <citation type="submission" date="2022-10" db="EMBL/GenBank/DDBJ databases">
        <title>Draft genome sequence of Streptomyces sp. YSPA8.</title>
        <authorList>
            <person name="Moriuchi R."/>
            <person name="Dohra H."/>
            <person name="Yamamura H."/>
            <person name="Kodani S."/>
        </authorList>
    </citation>
    <scope>NUCLEOTIDE SEQUENCE [LARGE SCALE GENOMIC DNA]</scope>
    <source>
        <strain evidence="2 3">YSPA8</strain>
    </source>
</reference>
<gene>
    <name evidence="2" type="ORF">SYYSPA8_04215</name>
</gene>
<accession>A0ABQ5NSW2</accession>
<keyword evidence="3" id="KW-1185">Reference proteome</keyword>
<organism evidence="2 3">
    <name type="scientific">Streptomyces yaizuensis</name>
    <dbReference type="NCBI Taxonomy" id="2989713"/>
    <lineage>
        <taxon>Bacteria</taxon>
        <taxon>Bacillati</taxon>
        <taxon>Actinomycetota</taxon>
        <taxon>Actinomycetes</taxon>
        <taxon>Kitasatosporales</taxon>
        <taxon>Streptomycetaceae</taxon>
        <taxon>Streptomyces</taxon>
    </lineage>
</organism>
<feature type="region of interest" description="Disordered" evidence="1">
    <location>
        <begin position="1"/>
        <end position="42"/>
    </location>
</feature>
<comment type="caution">
    <text evidence="2">The sequence shown here is derived from an EMBL/GenBank/DDBJ whole genome shotgun (WGS) entry which is preliminary data.</text>
</comment>
<dbReference type="RefSeq" id="WP_323445580.1">
    <property type="nucleotide sequence ID" value="NZ_BSBI01000002.1"/>
</dbReference>
<evidence type="ECO:0000256" key="1">
    <source>
        <dbReference type="SAM" id="MobiDB-lite"/>
    </source>
</evidence>
<evidence type="ECO:0000313" key="3">
    <source>
        <dbReference type="Proteomes" id="UP001291653"/>
    </source>
</evidence>
<sequence>MSDFHARSTGEQGPAEPEACGASLPPQPAAGHEPVRESVRRLGAAYAKHHAALLHRLGK</sequence>
<evidence type="ECO:0008006" key="4">
    <source>
        <dbReference type="Google" id="ProtNLM"/>
    </source>
</evidence>
<proteinExistence type="predicted"/>
<name>A0ABQ5NSW2_9ACTN</name>
<dbReference type="Proteomes" id="UP001291653">
    <property type="component" value="Unassembled WGS sequence"/>
</dbReference>
<dbReference type="EMBL" id="BSBI01000002">
    <property type="protein sequence ID" value="GLF93462.1"/>
    <property type="molecule type" value="Genomic_DNA"/>
</dbReference>
<evidence type="ECO:0000313" key="2">
    <source>
        <dbReference type="EMBL" id="GLF93462.1"/>
    </source>
</evidence>